<dbReference type="PROSITE" id="PS51257">
    <property type="entry name" value="PROKAR_LIPOPROTEIN"/>
    <property type="match status" value="1"/>
</dbReference>
<dbReference type="Proteomes" id="UP000323176">
    <property type="component" value="Unassembled WGS sequence"/>
</dbReference>
<name>A0A5C8F9Q8_BRAPL</name>
<accession>A0A5C8F9Q8</accession>
<gene>
    <name evidence="2" type="ORF">EPJ72_00935</name>
</gene>
<evidence type="ECO:0000313" key="3">
    <source>
        <dbReference type="Proteomes" id="UP000323176"/>
    </source>
</evidence>
<dbReference type="AlphaFoldDB" id="A0A5C8F9Q8"/>
<feature type="compositionally biased region" description="Low complexity" evidence="1">
    <location>
        <begin position="35"/>
        <end position="44"/>
    </location>
</feature>
<dbReference type="OrthoDB" id="308659at2"/>
<sequence length="546" mass="61898">MKKTFILFSLLILSILFLSSCARGFSPMYYYNRTSNSSSSTNDDILPPDIGGGEENLSPDEDPFHPDYGDWNRPDYGFSLNFDDYVIEASFNDKNQPTYKLVKKNGWYVTDALRNEYAYNGPDTTGGGVTMGSVKYYLYKSKNPNFNADSSYNKSTRMERFYFYRFTATAAGQPTDNYLIAIDTYSKLVFAFGVPTSWRKIAGIPAPNQWGPVELGWEADANNNSRVSFANVEGIQYFYEYDPVGIVKDDGTIEVYQWCLDSIANNRYAPRFDGEFGDTNRAIADYGVPGRSPYMPMKKVVDNRPVNKMNITVSQVSIKNVSAKSANRYALSFTWGKGDIQRVFNYAHFQYRFKMAAYNEDNDVPAVETIGSVFPEEVGTVDAGLGAIFGSVGSRDDAKYKIDIGSSKIITTDKTYEIEYYEEDKNKIRMDFYFDLVKFDEPMWNVTQIEWPYKYCENNKIRVSVYYDYNSNKFTYDASNGADDYGNRLVSATFEGNNGLSEGQEVDFIITVDGNDGPQNNKCGNGATGLNDTVELRFKLKFNKVQ</sequence>
<evidence type="ECO:0008006" key="4">
    <source>
        <dbReference type="Google" id="ProtNLM"/>
    </source>
</evidence>
<evidence type="ECO:0000256" key="1">
    <source>
        <dbReference type="SAM" id="MobiDB-lite"/>
    </source>
</evidence>
<feature type="region of interest" description="Disordered" evidence="1">
    <location>
        <begin position="35"/>
        <end position="64"/>
    </location>
</feature>
<reference evidence="2 3" key="1">
    <citation type="journal article" date="1992" name="Lakartidningen">
        <title>[Penicillin V and not amoxicillin is the first choice preparation in acute otitis].</title>
        <authorList>
            <person name="Kamme C."/>
            <person name="Lundgren K."/>
            <person name="Prellner K."/>
        </authorList>
    </citation>
    <scope>NUCLEOTIDE SEQUENCE [LARGE SCALE GENOMIC DNA]</scope>
    <source>
        <strain evidence="2 3">PC5538III-hc</strain>
    </source>
</reference>
<protein>
    <recommendedName>
        <fullName evidence="4">Lipoprotein</fullName>
    </recommendedName>
</protein>
<dbReference type="EMBL" id="SAXY01000009">
    <property type="protein sequence ID" value="TXJ47007.1"/>
    <property type="molecule type" value="Genomic_DNA"/>
</dbReference>
<comment type="caution">
    <text evidence="2">The sequence shown here is derived from an EMBL/GenBank/DDBJ whole genome shotgun (WGS) entry which is preliminary data.</text>
</comment>
<evidence type="ECO:0000313" key="2">
    <source>
        <dbReference type="EMBL" id="TXJ47007.1"/>
    </source>
</evidence>
<organism evidence="2 3">
    <name type="scientific">Brachyspira pilosicoli</name>
    <name type="common">Serpulina pilosicoli</name>
    <dbReference type="NCBI Taxonomy" id="52584"/>
    <lineage>
        <taxon>Bacteria</taxon>
        <taxon>Pseudomonadati</taxon>
        <taxon>Spirochaetota</taxon>
        <taxon>Spirochaetia</taxon>
        <taxon>Brachyspirales</taxon>
        <taxon>Brachyspiraceae</taxon>
        <taxon>Brachyspira</taxon>
    </lineage>
</organism>
<proteinExistence type="predicted"/>